<keyword evidence="6" id="KW-0067">ATP-binding</keyword>
<dbReference type="InterPro" id="IPR032423">
    <property type="entry name" value="AAA_assoc_2"/>
</dbReference>
<dbReference type="Pfam" id="PF12002">
    <property type="entry name" value="MgsA_C"/>
    <property type="match status" value="1"/>
</dbReference>
<gene>
    <name evidence="8" type="ORF">SAMN06265182_0533</name>
</gene>
<dbReference type="InterPro" id="IPR003593">
    <property type="entry name" value="AAA+_ATPase"/>
</dbReference>
<dbReference type="Pfam" id="PF00004">
    <property type="entry name" value="AAA"/>
    <property type="match status" value="1"/>
</dbReference>
<accession>A0A285N5A4</accession>
<comment type="function">
    <text evidence="1">DNA-dependent ATPase that plays important roles in cellular responses to stalled DNA replication processes.</text>
</comment>
<evidence type="ECO:0000256" key="3">
    <source>
        <dbReference type="ARBA" id="ARBA00020776"/>
    </source>
</evidence>
<keyword evidence="9" id="KW-1185">Reference proteome</keyword>
<evidence type="ECO:0000313" key="8">
    <source>
        <dbReference type="EMBL" id="SNZ04027.1"/>
    </source>
</evidence>
<dbReference type="InterPro" id="IPR027417">
    <property type="entry name" value="P-loop_NTPase"/>
</dbReference>
<dbReference type="SMART" id="SM00382">
    <property type="entry name" value="AAA"/>
    <property type="match status" value="1"/>
</dbReference>
<dbReference type="Gene3D" id="1.10.3710.10">
    <property type="entry name" value="DNA polymerase III clamp loader subunits, C-terminal domain"/>
    <property type="match status" value="1"/>
</dbReference>
<evidence type="ECO:0000256" key="1">
    <source>
        <dbReference type="ARBA" id="ARBA00002393"/>
    </source>
</evidence>
<sequence>MENLPPLSERLRPKKLSEVVGQSHLIGEGKPIKRMVQTGNLFSMVLWGPPGTGKTTLAKLIASETGSELYQLNAISSGVKEIRDAIKTARENRFFNKKLVLFIDEIHRFNKAQQDALLEAVEKGEIILIGATTENPSFCINSPLLSRMRVYQLYPLSEDELNGLIDRALTKDIILKNKKIKYVDKETIIRFSGGDARVLLNALETAVNLIKSDNIVIDKKTIETVFQKPHLIYDKNGDLHYDLISAFIKSIRGSDPDAAVYYLARMLEGGEDPVFIARRLVILASEDIGNAEPYALTLATSCLTAVQNIGMPEARIILSQVSTYLASCPKSNATYIAIQKASEDVKRYPDLPVPLSLRNPSTRLTEELGYGKGYKYSHDYPNNFVQQNFLPEILKNKVYYNPTENGREVKIKERLKKLWKGIKKYL</sequence>
<evidence type="ECO:0000256" key="5">
    <source>
        <dbReference type="ARBA" id="ARBA00022741"/>
    </source>
</evidence>
<dbReference type="PANTHER" id="PTHR13779">
    <property type="entry name" value="WERNER HELICASE-INTERACTING PROTEIN 1 FAMILY MEMBER"/>
    <property type="match status" value="1"/>
</dbReference>
<dbReference type="Gene3D" id="1.20.272.10">
    <property type="match status" value="1"/>
</dbReference>
<evidence type="ECO:0000256" key="4">
    <source>
        <dbReference type="ARBA" id="ARBA00022705"/>
    </source>
</evidence>
<evidence type="ECO:0000259" key="7">
    <source>
        <dbReference type="SMART" id="SM00382"/>
    </source>
</evidence>
<dbReference type="GO" id="GO:0000731">
    <property type="term" value="P:DNA synthesis involved in DNA repair"/>
    <property type="evidence" value="ECO:0007669"/>
    <property type="project" value="TreeGrafter"/>
</dbReference>
<keyword evidence="4" id="KW-0235">DNA replication</keyword>
<dbReference type="InterPro" id="IPR051314">
    <property type="entry name" value="AAA_ATPase_RarA/MGS1/WRNIP1"/>
</dbReference>
<dbReference type="FunFam" id="3.40.50.300:FF:000137">
    <property type="entry name" value="Replication-associated recombination protein A"/>
    <property type="match status" value="1"/>
</dbReference>
<evidence type="ECO:0000256" key="2">
    <source>
        <dbReference type="ARBA" id="ARBA00008959"/>
    </source>
</evidence>
<dbReference type="InterPro" id="IPR008921">
    <property type="entry name" value="DNA_pol3_clamp-load_cplx_C"/>
</dbReference>
<dbReference type="SUPFAM" id="SSF52540">
    <property type="entry name" value="P-loop containing nucleoside triphosphate hydrolases"/>
    <property type="match status" value="1"/>
</dbReference>
<dbReference type="RefSeq" id="WP_096999710.1">
    <property type="nucleotide sequence ID" value="NZ_OBEI01000001.1"/>
</dbReference>
<dbReference type="GO" id="GO:0005524">
    <property type="term" value="F:ATP binding"/>
    <property type="evidence" value="ECO:0007669"/>
    <property type="project" value="UniProtKB-KW"/>
</dbReference>
<dbReference type="AlphaFoldDB" id="A0A285N5A4"/>
<dbReference type="Pfam" id="PF16193">
    <property type="entry name" value="AAA_assoc_2"/>
    <property type="match status" value="1"/>
</dbReference>
<protein>
    <recommendedName>
        <fullName evidence="3">Replication-associated recombination protein A</fullName>
    </recommendedName>
</protein>
<dbReference type="GO" id="GO:0003677">
    <property type="term" value="F:DNA binding"/>
    <property type="evidence" value="ECO:0007669"/>
    <property type="project" value="InterPro"/>
</dbReference>
<dbReference type="GO" id="GO:0006261">
    <property type="term" value="P:DNA-templated DNA replication"/>
    <property type="evidence" value="ECO:0007669"/>
    <property type="project" value="TreeGrafter"/>
</dbReference>
<dbReference type="EMBL" id="OBEI01000001">
    <property type="protein sequence ID" value="SNZ04027.1"/>
    <property type="molecule type" value="Genomic_DNA"/>
</dbReference>
<dbReference type="GO" id="GO:0017116">
    <property type="term" value="F:single-stranded DNA helicase activity"/>
    <property type="evidence" value="ECO:0007669"/>
    <property type="project" value="TreeGrafter"/>
</dbReference>
<dbReference type="InterPro" id="IPR021886">
    <property type="entry name" value="MgsA_C"/>
</dbReference>
<dbReference type="InterPro" id="IPR003959">
    <property type="entry name" value="ATPase_AAA_core"/>
</dbReference>
<comment type="similarity">
    <text evidence="2">Belongs to the AAA ATPase family. RarA/MGS1/WRNIP1 subfamily.</text>
</comment>
<dbReference type="Proteomes" id="UP000219036">
    <property type="component" value="Unassembled WGS sequence"/>
</dbReference>
<dbReference type="Gene3D" id="1.10.8.60">
    <property type="match status" value="1"/>
</dbReference>
<dbReference type="GO" id="GO:0008047">
    <property type="term" value="F:enzyme activator activity"/>
    <property type="evidence" value="ECO:0007669"/>
    <property type="project" value="TreeGrafter"/>
</dbReference>
<dbReference type="CDD" id="cd00009">
    <property type="entry name" value="AAA"/>
    <property type="match status" value="1"/>
</dbReference>
<proteinExistence type="inferred from homology"/>
<dbReference type="CDD" id="cd18139">
    <property type="entry name" value="HLD_clamp_RarA"/>
    <property type="match status" value="1"/>
</dbReference>
<keyword evidence="5" id="KW-0547">Nucleotide-binding</keyword>
<dbReference type="OrthoDB" id="9778364at2"/>
<reference evidence="9" key="1">
    <citation type="submission" date="2017-09" db="EMBL/GenBank/DDBJ databases">
        <authorList>
            <person name="Varghese N."/>
            <person name="Submissions S."/>
        </authorList>
    </citation>
    <scope>NUCLEOTIDE SEQUENCE [LARGE SCALE GENOMIC DNA]</scope>
    <source>
        <strain evidence="9">DSM 15103</strain>
    </source>
</reference>
<dbReference type="SUPFAM" id="SSF48019">
    <property type="entry name" value="post-AAA+ oligomerization domain-like"/>
    <property type="match status" value="1"/>
</dbReference>
<name>A0A285N5A4_9AQUI</name>
<dbReference type="Gene3D" id="3.40.50.300">
    <property type="entry name" value="P-loop containing nucleotide triphosphate hydrolases"/>
    <property type="match status" value="1"/>
</dbReference>
<evidence type="ECO:0000256" key="6">
    <source>
        <dbReference type="ARBA" id="ARBA00022840"/>
    </source>
</evidence>
<evidence type="ECO:0000313" key="9">
    <source>
        <dbReference type="Proteomes" id="UP000219036"/>
    </source>
</evidence>
<organism evidence="8 9">
    <name type="scientific">Persephonella hydrogeniphila</name>
    <dbReference type="NCBI Taxonomy" id="198703"/>
    <lineage>
        <taxon>Bacteria</taxon>
        <taxon>Pseudomonadati</taxon>
        <taxon>Aquificota</taxon>
        <taxon>Aquificia</taxon>
        <taxon>Aquificales</taxon>
        <taxon>Hydrogenothermaceae</taxon>
        <taxon>Persephonella</taxon>
    </lineage>
</organism>
<feature type="domain" description="AAA+ ATPase" evidence="7">
    <location>
        <begin position="40"/>
        <end position="179"/>
    </location>
</feature>
<dbReference type="PANTHER" id="PTHR13779:SF7">
    <property type="entry name" value="ATPASE WRNIP1"/>
    <property type="match status" value="1"/>
</dbReference>
<dbReference type="FunFam" id="1.20.272.10:FF:000001">
    <property type="entry name" value="Putative AAA family ATPase"/>
    <property type="match status" value="1"/>
</dbReference>
<dbReference type="GO" id="GO:0016887">
    <property type="term" value="F:ATP hydrolysis activity"/>
    <property type="evidence" value="ECO:0007669"/>
    <property type="project" value="InterPro"/>
</dbReference>